<dbReference type="EMBL" id="ACJE01000001">
    <property type="protein sequence ID" value="EHA28634.1"/>
    <property type="molecule type" value="Genomic_DNA"/>
</dbReference>
<evidence type="ECO:0000313" key="3">
    <source>
        <dbReference type="Proteomes" id="UP000009038"/>
    </source>
</evidence>
<evidence type="ECO:0000313" key="2">
    <source>
        <dbReference type="EMBL" id="EHA28634.1"/>
    </source>
</evidence>
<name>G3XLX2_ASPNA</name>
<feature type="compositionally biased region" description="Basic residues" evidence="1">
    <location>
        <begin position="1"/>
        <end position="14"/>
    </location>
</feature>
<proteinExistence type="predicted"/>
<feature type="compositionally biased region" description="Acidic residues" evidence="1">
    <location>
        <begin position="78"/>
        <end position="91"/>
    </location>
</feature>
<feature type="compositionally biased region" description="Basic and acidic residues" evidence="1">
    <location>
        <begin position="59"/>
        <end position="77"/>
    </location>
</feature>
<dbReference type="Proteomes" id="UP000009038">
    <property type="component" value="Unassembled WGS sequence"/>
</dbReference>
<gene>
    <name evidence="2" type="ORF">ASPNIDRAFT_43064</name>
</gene>
<dbReference type="HOGENOM" id="CLU_2126861_0_0_1"/>
<feature type="non-terminal residue" evidence="2">
    <location>
        <position position="114"/>
    </location>
</feature>
<dbReference type="OrthoDB" id="10260794at2759"/>
<protein>
    <submittedName>
        <fullName evidence="2">Uncharacterized protein</fullName>
    </submittedName>
</protein>
<organism evidence="2 3">
    <name type="scientific">Aspergillus niger (strain ATCC 1015 / CBS 113.46 / FGSC A1144 / LSHB Ac4 / NCTC 3858a / NRRL 328 / USDA 3528.7)</name>
    <dbReference type="NCBI Taxonomy" id="380704"/>
    <lineage>
        <taxon>Eukaryota</taxon>
        <taxon>Fungi</taxon>
        <taxon>Dikarya</taxon>
        <taxon>Ascomycota</taxon>
        <taxon>Pezizomycotina</taxon>
        <taxon>Eurotiomycetes</taxon>
        <taxon>Eurotiomycetidae</taxon>
        <taxon>Eurotiales</taxon>
        <taxon>Aspergillaceae</taxon>
        <taxon>Aspergillus</taxon>
        <taxon>Aspergillus subgen. Circumdati</taxon>
    </lineage>
</organism>
<feature type="compositionally biased region" description="Polar residues" evidence="1">
    <location>
        <begin position="16"/>
        <end position="26"/>
    </location>
</feature>
<dbReference type="AlphaFoldDB" id="G3XLX2"/>
<feature type="region of interest" description="Disordered" evidence="1">
    <location>
        <begin position="59"/>
        <end position="102"/>
    </location>
</feature>
<accession>G3XLX2</accession>
<comment type="caution">
    <text evidence="2">The sequence shown here is derived from an EMBL/GenBank/DDBJ whole genome shotgun (WGS) entry which is preliminary data.</text>
</comment>
<dbReference type="STRING" id="380704.G3XLX2"/>
<sequence>MGKNQLRRARKKALKLQTQVDENLSPSIPKAASTELQTTVPPDFTDPLWQMYKDVVDKFDEPEDEKSALKERPKPEIYFDDDNEIPDEEEKESSLSKRKRKELNKLSVAELKAM</sequence>
<evidence type="ECO:0000256" key="1">
    <source>
        <dbReference type="SAM" id="MobiDB-lite"/>
    </source>
</evidence>
<reference evidence="2 3" key="1">
    <citation type="journal article" date="2011" name="Genome Res.">
        <title>Comparative genomics of citric-acid-producing Aspergillus niger ATCC 1015 versus enzyme-producing CBS 513.88.</title>
        <authorList>
            <person name="Andersen M.R."/>
            <person name="Salazar M.P."/>
            <person name="Schaap P.J."/>
            <person name="van de Vondervoort P.J."/>
            <person name="Culley D."/>
            <person name="Thykaer J."/>
            <person name="Frisvad J.C."/>
            <person name="Nielsen K.F."/>
            <person name="Albang R."/>
            <person name="Albermann K."/>
            <person name="Berka R.M."/>
            <person name="Braus G.H."/>
            <person name="Braus-Stromeyer S.A."/>
            <person name="Corrochano L.M."/>
            <person name="Dai Z."/>
            <person name="van Dijck P.W."/>
            <person name="Hofmann G."/>
            <person name="Lasure L.L."/>
            <person name="Magnuson J.K."/>
            <person name="Menke H."/>
            <person name="Meijer M."/>
            <person name="Meijer S.L."/>
            <person name="Nielsen J.B."/>
            <person name="Nielsen M.L."/>
            <person name="van Ooyen A.J."/>
            <person name="Pel H.J."/>
            <person name="Poulsen L."/>
            <person name="Samson R.A."/>
            <person name="Stam H."/>
            <person name="Tsang A."/>
            <person name="van den Brink J.M."/>
            <person name="Atkins A."/>
            <person name="Aerts A."/>
            <person name="Shapiro H."/>
            <person name="Pangilinan J."/>
            <person name="Salamov A."/>
            <person name="Lou Y."/>
            <person name="Lindquist E."/>
            <person name="Lucas S."/>
            <person name="Grimwood J."/>
            <person name="Grigoriev I.V."/>
            <person name="Kubicek C.P."/>
            <person name="Martinez D."/>
            <person name="van Peij N.N."/>
            <person name="Roubos J.A."/>
            <person name="Nielsen J."/>
            <person name="Baker S.E."/>
        </authorList>
    </citation>
    <scope>NUCLEOTIDE SEQUENCE [LARGE SCALE GENOMIC DNA]</scope>
    <source>
        <strain evidence="3">ATCC 1015 / CBS 113.46 / FGSC A1144 / LSHB Ac4 / NCTC 3858a / NRRL 328 / USDA 3528.7</strain>
    </source>
</reference>
<feature type="region of interest" description="Disordered" evidence="1">
    <location>
        <begin position="1"/>
        <end position="44"/>
    </location>
</feature>